<proteinExistence type="predicted"/>
<dbReference type="GO" id="GO:0009535">
    <property type="term" value="C:chloroplast thylakoid membrane"/>
    <property type="evidence" value="ECO:0007669"/>
    <property type="project" value="TreeGrafter"/>
</dbReference>
<feature type="domain" description="Chaperone DnaJ C-terminal" evidence="2">
    <location>
        <begin position="152"/>
        <end position="242"/>
    </location>
</feature>
<dbReference type="GO" id="GO:0042026">
    <property type="term" value="P:protein refolding"/>
    <property type="evidence" value="ECO:0007669"/>
    <property type="project" value="TreeGrafter"/>
</dbReference>
<dbReference type="AlphaFoldDB" id="A0A4S4DV81"/>
<dbReference type="EMBL" id="SDRB02010195">
    <property type="protein sequence ID" value="THG07218.1"/>
    <property type="molecule type" value="Genomic_DNA"/>
</dbReference>
<evidence type="ECO:0000313" key="3">
    <source>
        <dbReference type="EMBL" id="THG07218.1"/>
    </source>
</evidence>
<feature type="region of interest" description="Disordered" evidence="1">
    <location>
        <begin position="482"/>
        <end position="526"/>
    </location>
</feature>
<dbReference type="Pfam" id="PF01556">
    <property type="entry name" value="DnaJ_C"/>
    <property type="match status" value="1"/>
</dbReference>
<dbReference type="InterPro" id="IPR008971">
    <property type="entry name" value="HSP40/DnaJ_pept-bd"/>
</dbReference>
<evidence type="ECO:0000259" key="2">
    <source>
        <dbReference type="Pfam" id="PF01556"/>
    </source>
</evidence>
<organism evidence="3 4">
    <name type="scientific">Camellia sinensis var. sinensis</name>
    <name type="common">China tea</name>
    <dbReference type="NCBI Taxonomy" id="542762"/>
    <lineage>
        <taxon>Eukaryota</taxon>
        <taxon>Viridiplantae</taxon>
        <taxon>Streptophyta</taxon>
        <taxon>Embryophyta</taxon>
        <taxon>Tracheophyta</taxon>
        <taxon>Spermatophyta</taxon>
        <taxon>Magnoliopsida</taxon>
        <taxon>eudicotyledons</taxon>
        <taxon>Gunneridae</taxon>
        <taxon>Pentapetalae</taxon>
        <taxon>asterids</taxon>
        <taxon>Ericales</taxon>
        <taxon>Theaceae</taxon>
        <taxon>Camellia</taxon>
    </lineage>
</organism>
<dbReference type="Gene3D" id="1.20.1050.10">
    <property type="match status" value="1"/>
</dbReference>
<dbReference type="SUPFAM" id="SSF49493">
    <property type="entry name" value="HSP40/DnaJ peptide-binding domain"/>
    <property type="match status" value="1"/>
</dbReference>
<keyword evidence="4" id="KW-1185">Reference proteome</keyword>
<dbReference type="PANTHER" id="PTHR43096:SF22">
    <property type="entry name" value="MOLECULAR CHAPERONE HSP40_DNAJ FAMILY PROTEIN"/>
    <property type="match status" value="1"/>
</dbReference>
<dbReference type="Proteomes" id="UP000306102">
    <property type="component" value="Unassembled WGS sequence"/>
</dbReference>
<comment type="caution">
    <text evidence="3">The sequence shown here is derived from an EMBL/GenBank/DDBJ whole genome shotgun (WGS) entry which is preliminary data.</text>
</comment>
<dbReference type="GO" id="GO:0051082">
    <property type="term" value="F:unfolded protein binding"/>
    <property type="evidence" value="ECO:0007669"/>
    <property type="project" value="InterPro"/>
</dbReference>
<dbReference type="InterPro" id="IPR002939">
    <property type="entry name" value="DnaJ_C"/>
</dbReference>
<sequence>MRHVQLSCTELLELLEHPEEQQSCLFYKRESCSLVDSEEFEPEALVDSGVAHRKDNSEVKTGWKRHIEFGDSSRIVILKFDFEHRFVIHLRGFGTLHLLQSEFGDSSRIVILKFDFEHSSVIYLRGFETLRFLQSEVSSSLFLSLKYKILRGPHGDLYVYLDIEEILEIQRDGINLRSSVSISYLDAILGTVVKVKTVEGTTDQQIPSSTQPGDVLVLAKKGAPKLNRPSIRGDHLFTIKVSIHNRIRVLLRRLHLYNIERMDNAALCAALSACPSLLDLEIVGLSYTFSAVEDFWFLLLFLGIQNLSSFGSICLHGLQEKIKLVPIDLQNRPDWYKEKVDIAYAPFIERFYPLLLDVKKYDITTGRPMLTSWIEGFAFLYMSNDEVSFCHENNGVGVLVATTDIHKANFILSVGTCCLNSTEMHISDFMEYVDLFKCWSKGKRSKRPFTSLSASSCSLVAAPPHIAATPPLLRRRSHRLRPIPSPSTRVAYATRPSAPTTPSAVTRPVTGSQPEEPTTRSPTAAVPQSCWISTSMHDTALSGYISPDLHLLQTLCLKSAGSLSPCTT</sequence>
<dbReference type="CDD" id="cd10747">
    <property type="entry name" value="DnaJ_C"/>
    <property type="match status" value="1"/>
</dbReference>
<evidence type="ECO:0000256" key="1">
    <source>
        <dbReference type="SAM" id="MobiDB-lite"/>
    </source>
</evidence>
<dbReference type="Gene3D" id="2.60.260.20">
    <property type="entry name" value="Urease metallochaperone UreE, N-terminal domain"/>
    <property type="match status" value="1"/>
</dbReference>
<gene>
    <name evidence="3" type="ORF">TEA_012024</name>
</gene>
<accession>A0A4S4DV81</accession>
<name>A0A4S4DV81_CAMSN</name>
<dbReference type="PANTHER" id="PTHR43096">
    <property type="entry name" value="DNAJ HOMOLOG 1, MITOCHONDRIAL-RELATED"/>
    <property type="match status" value="1"/>
</dbReference>
<feature type="compositionally biased region" description="Polar residues" evidence="1">
    <location>
        <begin position="497"/>
        <end position="522"/>
    </location>
</feature>
<dbReference type="STRING" id="542762.A0A4S4DV81"/>
<evidence type="ECO:0000313" key="4">
    <source>
        <dbReference type="Proteomes" id="UP000306102"/>
    </source>
</evidence>
<protein>
    <recommendedName>
        <fullName evidence="2">Chaperone DnaJ C-terminal domain-containing protein</fullName>
    </recommendedName>
</protein>
<reference evidence="3 4" key="1">
    <citation type="journal article" date="2018" name="Proc. Natl. Acad. Sci. U.S.A.">
        <title>Draft genome sequence of Camellia sinensis var. sinensis provides insights into the evolution of the tea genome and tea quality.</title>
        <authorList>
            <person name="Wei C."/>
            <person name="Yang H."/>
            <person name="Wang S."/>
            <person name="Zhao J."/>
            <person name="Liu C."/>
            <person name="Gao L."/>
            <person name="Xia E."/>
            <person name="Lu Y."/>
            <person name="Tai Y."/>
            <person name="She G."/>
            <person name="Sun J."/>
            <person name="Cao H."/>
            <person name="Tong W."/>
            <person name="Gao Q."/>
            <person name="Li Y."/>
            <person name="Deng W."/>
            <person name="Jiang X."/>
            <person name="Wang W."/>
            <person name="Chen Q."/>
            <person name="Zhang S."/>
            <person name="Li H."/>
            <person name="Wu J."/>
            <person name="Wang P."/>
            <person name="Li P."/>
            <person name="Shi C."/>
            <person name="Zheng F."/>
            <person name="Jian J."/>
            <person name="Huang B."/>
            <person name="Shan D."/>
            <person name="Shi M."/>
            <person name="Fang C."/>
            <person name="Yue Y."/>
            <person name="Li F."/>
            <person name="Li D."/>
            <person name="Wei S."/>
            <person name="Han B."/>
            <person name="Jiang C."/>
            <person name="Yin Y."/>
            <person name="Xia T."/>
            <person name="Zhang Z."/>
            <person name="Bennetzen J.L."/>
            <person name="Zhao S."/>
            <person name="Wan X."/>
        </authorList>
    </citation>
    <scope>NUCLEOTIDE SEQUENCE [LARGE SCALE GENOMIC DNA]</scope>
    <source>
        <strain evidence="4">cv. Shuchazao</strain>
        <tissue evidence="3">Leaf</tissue>
    </source>
</reference>